<dbReference type="EMBL" id="NJAI01000006">
    <property type="protein sequence ID" value="PHM53499.1"/>
    <property type="molecule type" value="Genomic_DNA"/>
</dbReference>
<feature type="transmembrane region" description="Helical" evidence="1">
    <location>
        <begin position="15"/>
        <end position="48"/>
    </location>
</feature>
<keyword evidence="1" id="KW-0812">Transmembrane</keyword>
<reference evidence="2 3" key="1">
    <citation type="journal article" date="2017" name="Nat. Microbiol.">
        <title>Natural product diversity associated with the nematode symbionts Photorhabdus and Xenorhabdus.</title>
        <authorList>
            <person name="Tobias N.J."/>
            <person name="Wolff H."/>
            <person name="Djahanschiri B."/>
            <person name="Grundmann F."/>
            <person name="Kronenwerth M."/>
            <person name="Shi Y.M."/>
            <person name="Simonyi S."/>
            <person name="Grun P."/>
            <person name="Shapiro-Ilan D."/>
            <person name="Pidot S.J."/>
            <person name="Stinear T.P."/>
            <person name="Ebersberger I."/>
            <person name="Bode H.B."/>
        </authorList>
    </citation>
    <scope>NUCLEOTIDE SEQUENCE [LARGE SCALE GENOMIC DNA]</scope>
    <source>
        <strain evidence="2 3">DSM 17903</strain>
    </source>
</reference>
<keyword evidence="1" id="KW-1133">Transmembrane helix</keyword>
<dbReference type="AlphaFoldDB" id="A0A2G0Q2R3"/>
<comment type="caution">
    <text evidence="2">The sequence shown here is derived from an EMBL/GenBank/DDBJ whole genome shotgun (WGS) entry which is preliminary data.</text>
</comment>
<proteinExistence type="predicted"/>
<keyword evidence="1" id="KW-0472">Membrane</keyword>
<name>A0A2G0Q2R3_XENHO</name>
<evidence type="ECO:0000256" key="1">
    <source>
        <dbReference type="SAM" id="Phobius"/>
    </source>
</evidence>
<accession>A0A2G0Q2R3</accession>
<dbReference type="Proteomes" id="UP000225433">
    <property type="component" value="Unassembled WGS sequence"/>
</dbReference>
<evidence type="ECO:0000313" key="3">
    <source>
        <dbReference type="Proteomes" id="UP000225433"/>
    </source>
</evidence>
<feature type="transmembrane region" description="Helical" evidence="1">
    <location>
        <begin position="60"/>
        <end position="78"/>
    </location>
</feature>
<protein>
    <submittedName>
        <fullName evidence="2">Uncharacterized protein</fullName>
    </submittedName>
</protein>
<gene>
    <name evidence="2" type="ORF">Xhom_03497</name>
</gene>
<sequence>MFDVIEAMPEPISSLILLIILLGITYFLLTSWFWFISVPLGLFFAFLFTKKAKTKITKIACAFLTLLFLAPPITALFFRELSLENFK</sequence>
<evidence type="ECO:0000313" key="2">
    <source>
        <dbReference type="EMBL" id="PHM53499.1"/>
    </source>
</evidence>
<organism evidence="2 3">
    <name type="scientific">Xenorhabdus hominickii</name>
    <dbReference type="NCBI Taxonomy" id="351679"/>
    <lineage>
        <taxon>Bacteria</taxon>
        <taxon>Pseudomonadati</taxon>
        <taxon>Pseudomonadota</taxon>
        <taxon>Gammaproteobacteria</taxon>
        <taxon>Enterobacterales</taxon>
        <taxon>Morganellaceae</taxon>
        <taxon>Xenorhabdus</taxon>
    </lineage>
</organism>